<comment type="similarity">
    <text evidence="2">Belongs to the krueppel C2H2-type zinc-finger protein family.</text>
</comment>
<dbReference type="GO" id="GO:0000981">
    <property type="term" value="F:DNA-binding transcription factor activity, RNA polymerase II-specific"/>
    <property type="evidence" value="ECO:0007669"/>
    <property type="project" value="TreeGrafter"/>
</dbReference>
<dbReference type="GO" id="GO:0005634">
    <property type="term" value="C:nucleus"/>
    <property type="evidence" value="ECO:0007669"/>
    <property type="project" value="UniProtKB-SubCell"/>
</dbReference>
<dbReference type="FunFam" id="3.30.160.60:FF:000625">
    <property type="entry name" value="Zinc finger protein 536"/>
    <property type="match status" value="1"/>
</dbReference>
<reference evidence="14" key="2">
    <citation type="submission" date="2025-09" db="UniProtKB">
        <authorList>
            <consortium name="Ensembl"/>
        </authorList>
    </citation>
    <scope>IDENTIFICATION</scope>
</reference>
<dbReference type="Pfam" id="PF13909">
    <property type="entry name" value="zf-H2C2_5"/>
    <property type="match status" value="1"/>
</dbReference>
<proteinExistence type="inferred from homology"/>
<dbReference type="GO" id="GO:0000978">
    <property type="term" value="F:RNA polymerase II cis-regulatory region sequence-specific DNA binding"/>
    <property type="evidence" value="ECO:0007669"/>
    <property type="project" value="TreeGrafter"/>
</dbReference>
<evidence type="ECO:0000256" key="12">
    <source>
        <dbReference type="SAM" id="MobiDB-lite"/>
    </source>
</evidence>
<dbReference type="FunFam" id="3.30.160.60:FF:000478">
    <property type="entry name" value="Zinc finger protein 133"/>
    <property type="match status" value="1"/>
</dbReference>
<dbReference type="Pfam" id="PF00096">
    <property type="entry name" value="zf-C2H2"/>
    <property type="match status" value="6"/>
</dbReference>
<evidence type="ECO:0000256" key="6">
    <source>
        <dbReference type="ARBA" id="ARBA00022833"/>
    </source>
</evidence>
<accession>A0A8C4NC22</accession>
<keyword evidence="10" id="KW-0539">Nucleus</keyword>
<dbReference type="PANTHER" id="PTHR45925">
    <property type="entry name" value="ZINC FINGER PROTEIN"/>
    <property type="match status" value="1"/>
</dbReference>
<organism evidence="14 15">
    <name type="scientific">Eptatretus burgeri</name>
    <name type="common">Inshore hagfish</name>
    <dbReference type="NCBI Taxonomy" id="7764"/>
    <lineage>
        <taxon>Eukaryota</taxon>
        <taxon>Metazoa</taxon>
        <taxon>Chordata</taxon>
        <taxon>Craniata</taxon>
        <taxon>Vertebrata</taxon>
        <taxon>Cyclostomata</taxon>
        <taxon>Myxini</taxon>
        <taxon>Myxiniformes</taxon>
        <taxon>Myxinidae</taxon>
        <taxon>Eptatretinae</taxon>
        <taxon>Eptatretus</taxon>
    </lineage>
</organism>
<evidence type="ECO:0000313" key="14">
    <source>
        <dbReference type="Ensembl" id="ENSEBUP00000000293.1"/>
    </source>
</evidence>
<dbReference type="FunFam" id="3.30.160.60:FF:000075">
    <property type="entry name" value="Putative zinc finger protein 536"/>
    <property type="match status" value="2"/>
</dbReference>
<evidence type="ECO:0000256" key="2">
    <source>
        <dbReference type="ARBA" id="ARBA00006991"/>
    </source>
</evidence>
<dbReference type="Proteomes" id="UP000694388">
    <property type="component" value="Unplaced"/>
</dbReference>
<protein>
    <recommendedName>
        <fullName evidence="13">C2H2-type domain-containing protein</fullName>
    </recommendedName>
</protein>
<evidence type="ECO:0000256" key="7">
    <source>
        <dbReference type="ARBA" id="ARBA00023015"/>
    </source>
</evidence>
<evidence type="ECO:0000256" key="3">
    <source>
        <dbReference type="ARBA" id="ARBA00022723"/>
    </source>
</evidence>
<feature type="domain" description="C2H2-type" evidence="13">
    <location>
        <begin position="244"/>
        <end position="266"/>
    </location>
</feature>
<evidence type="ECO:0000256" key="9">
    <source>
        <dbReference type="ARBA" id="ARBA00023163"/>
    </source>
</evidence>
<name>A0A8C4NC22_EPTBU</name>
<feature type="domain" description="C2H2-type" evidence="13">
    <location>
        <begin position="61"/>
        <end position="88"/>
    </location>
</feature>
<feature type="domain" description="C2H2-type" evidence="13">
    <location>
        <begin position="336"/>
        <end position="363"/>
    </location>
</feature>
<keyword evidence="5 11" id="KW-0863">Zinc-finger</keyword>
<dbReference type="InterPro" id="IPR051967">
    <property type="entry name" value="Krueppel_C2H2-ZF"/>
</dbReference>
<evidence type="ECO:0000313" key="15">
    <source>
        <dbReference type="Proteomes" id="UP000694388"/>
    </source>
</evidence>
<dbReference type="GeneTree" id="ENSGT00940000156397"/>
<reference evidence="14" key="1">
    <citation type="submission" date="2025-08" db="UniProtKB">
        <authorList>
            <consortium name="Ensembl"/>
        </authorList>
    </citation>
    <scope>IDENTIFICATION</scope>
</reference>
<keyword evidence="6" id="KW-0862">Zinc</keyword>
<evidence type="ECO:0000256" key="11">
    <source>
        <dbReference type="PROSITE-ProRule" id="PRU00042"/>
    </source>
</evidence>
<keyword evidence="4" id="KW-0677">Repeat</keyword>
<keyword evidence="8" id="KW-0238">DNA-binding</keyword>
<evidence type="ECO:0000256" key="1">
    <source>
        <dbReference type="ARBA" id="ARBA00004123"/>
    </source>
</evidence>
<evidence type="ECO:0000256" key="5">
    <source>
        <dbReference type="ARBA" id="ARBA00022771"/>
    </source>
</evidence>
<evidence type="ECO:0000256" key="10">
    <source>
        <dbReference type="ARBA" id="ARBA00023242"/>
    </source>
</evidence>
<feature type="domain" description="C2H2-type" evidence="13">
    <location>
        <begin position="272"/>
        <end position="299"/>
    </location>
</feature>
<dbReference type="InterPro" id="IPR036236">
    <property type="entry name" value="Znf_C2H2_sf"/>
</dbReference>
<keyword evidence="7" id="KW-0805">Transcription regulation</keyword>
<dbReference type="InterPro" id="IPR013087">
    <property type="entry name" value="Znf_C2H2_type"/>
</dbReference>
<evidence type="ECO:0000256" key="8">
    <source>
        <dbReference type="ARBA" id="ARBA00023125"/>
    </source>
</evidence>
<feature type="domain" description="C2H2-type" evidence="13">
    <location>
        <begin position="408"/>
        <end position="435"/>
    </location>
</feature>
<comment type="subcellular location">
    <subcellularLocation>
        <location evidence="1">Nucleus</location>
    </subcellularLocation>
</comment>
<dbReference type="Gene3D" id="3.30.160.60">
    <property type="entry name" value="Classic Zinc Finger"/>
    <property type="match status" value="6"/>
</dbReference>
<dbReference type="FunFam" id="3.30.160.60:FF:001038">
    <property type="entry name" value="Zinc finger protein 217"/>
    <property type="match status" value="1"/>
</dbReference>
<dbReference type="SUPFAM" id="SSF57667">
    <property type="entry name" value="beta-beta-alpha zinc fingers"/>
    <property type="match status" value="4"/>
</dbReference>
<dbReference type="Ensembl" id="ENSEBUT00000000585.1">
    <property type="protein sequence ID" value="ENSEBUP00000000293.1"/>
    <property type="gene ID" value="ENSEBUG00000000453.1"/>
</dbReference>
<feature type="domain" description="C2H2-type" evidence="13">
    <location>
        <begin position="436"/>
        <end position="458"/>
    </location>
</feature>
<feature type="domain" description="C2H2-type" evidence="13">
    <location>
        <begin position="89"/>
        <end position="116"/>
    </location>
</feature>
<dbReference type="PROSITE" id="PS00028">
    <property type="entry name" value="ZINC_FINGER_C2H2_1"/>
    <property type="match status" value="6"/>
</dbReference>
<evidence type="ECO:0000256" key="4">
    <source>
        <dbReference type="ARBA" id="ARBA00022737"/>
    </source>
</evidence>
<keyword evidence="3" id="KW-0479">Metal-binding</keyword>
<keyword evidence="15" id="KW-1185">Reference proteome</keyword>
<feature type="region of interest" description="Disordered" evidence="12">
    <location>
        <begin position="297"/>
        <end position="319"/>
    </location>
</feature>
<evidence type="ECO:0000259" key="13">
    <source>
        <dbReference type="PROSITE" id="PS50157"/>
    </source>
</evidence>
<keyword evidence="9" id="KW-0804">Transcription</keyword>
<dbReference type="GO" id="GO:0008270">
    <property type="term" value="F:zinc ion binding"/>
    <property type="evidence" value="ECO:0007669"/>
    <property type="project" value="UniProtKB-KW"/>
</dbReference>
<dbReference type="SMART" id="SM00355">
    <property type="entry name" value="ZnF_C2H2"/>
    <property type="match status" value="9"/>
</dbReference>
<feature type="domain" description="C2H2-type" evidence="13">
    <location>
        <begin position="171"/>
        <end position="199"/>
    </location>
</feature>
<sequence>FQALPLSAPPSFLPDPPSFVLVSLSPCFAFFHSFLAHSHPFGFPSFLSLNEGSRTPKTLKFPCSVCGKRFRFNSILALHMRTHTGEKPYQCPYCDHRAAQKGNLKIHLKTHKESTTIAAVCRAGLSTTEARHLMASDAQGTWHCEGGQGSISLANARLIMEENSNVVGFSFKCSFCKGKFRTRDELERHQIILHRPYRCGHCQYAAASEADLLSHTEVRHRSESGSVELRGKAGRKEGGNGESSCCTICGQSFAQAWFLKSHMRKHKVSFEHPCTICGRRFKEPWFLKNHMRVHSSGRRPISRSAVPLPSPSQDSDPQVVIGRNPHKAINMFIPIEACPACGLLFTDKTSLAAHAEVHIRDTKGEEGTAGIEKENCSRRVTQVHSHIVSVENMMTTGPRGRARGAQPKVCSYCNKTFRTSNHLKVHLRVHTGEKPYKCTYCDYAGTQSSSLKYHLERHHPVAWHAGKPLITCREEHNSQRVIAPADQDDPVKGPCNVDENVAKENSQPELSSITMKRCNKAEPNLLSKCYNVTYCCGSGVAGFLPGPRGHPHHHHLRDAERFLPVCNHFWFYMPIERIVPRRDTN</sequence>
<dbReference type="AlphaFoldDB" id="A0A8C4NC22"/>
<dbReference type="PROSITE" id="PS50157">
    <property type="entry name" value="ZINC_FINGER_C2H2_2"/>
    <property type="match status" value="8"/>
</dbReference>